<reference evidence="1 2" key="1">
    <citation type="journal article" date="2022" name="G3 (Bethesda)">
        <title>Whole-genome sequence and methylome profiling of the almond [Prunus dulcis (Mill.) D.A. Webb] cultivar 'Nonpareil'.</title>
        <authorList>
            <person name="D'Amico-Willman K.M."/>
            <person name="Ouma W.Z."/>
            <person name="Meulia T."/>
            <person name="Sideli G.M."/>
            <person name="Gradziel T.M."/>
            <person name="Fresnedo-Ramirez J."/>
        </authorList>
    </citation>
    <scope>NUCLEOTIDE SEQUENCE [LARGE SCALE GENOMIC DNA]</scope>
    <source>
        <strain evidence="1">Clone GOH B32 T37-40</strain>
    </source>
</reference>
<keyword evidence="2" id="KW-1185">Reference proteome</keyword>
<dbReference type="Proteomes" id="UP001054821">
    <property type="component" value="Chromosome 2"/>
</dbReference>
<sequence>MEKSSPRKVLEPQKALLLCARVGEISPKRIEWKKVRKNGEEDLIKLGASSSYKKGHFLPSRLSHPGGIRWRSRESAIERSYTLAIVVELASSIQLELRSGLGSASGIRQGSGSLVLAFGGYGSDKGKEGRFDKGSSDHTRFRKAAIASTQPLLNNKGGLRVFGACGIF</sequence>
<comment type="caution">
    <text evidence="1">The sequence shown here is derived from an EMBL/GenBank/DDBJ whole genome shotgun (WGS) entry which is preliminary data.</text>
</comment>
<evidence type="ECO:0000313" key="2">
    <source>
        <dbReference type="Proteomes" id="UP001054821"/>
    </source>
</evidence>
<evidence type="ECO:0000313" key="1">
    <source>
        <dbReference type="EMBL" id="KAI5347508.1"/>
    </source>
</evidence>
<name>A0AAD4WQ07_PRUDU</name>
<proteinExistence type="predicted"/>
<accession>A0AAD4WQ07</accession>
<dbReference type="AlphaFoldDB" id="A0AAD4WQ07"/>
<dbReference type="EMBL" id="JAJFAZ020000002">
    <property type="protein sequence ID" value="KAI5347508.1"/>
    <property type="molecule type" value="Genomic_DNA"/>
</dbReference>
<organism evidence="1 2">
    <name type="scientific">Prunus dulcis</name>
    <name type="common">Almond</name>
    <name type="synonym">Amygdalus dulcis</name>
    <dbReference type="NCBI Taxonomy" id="3755"/>
    <lineage>
        <taxon>Eukaryota</taxon>
        <taxon>Viridiplantae</taxon>
        <taxon>Streptophyta</taxon>
        <taxon>Embryophyta</taxon>
        <taxon>Tracheophyta</taxon>
        <taxon>Spermatophyta</taxon>
        <taxon>Magnoliopsida</taxon>
        <taxon>eudicotyledons</taxon>
        <taxon>Gunneridae</taxon>
        <taxon>Pentapetalae</taxon>
        <taxon>rosids</taxon>
        <taxon>fabids</taxon>
        <taxon>Rosales</taxon>
        <taxon>Rosaceae</taxon>
        <taxon>Amygdaloideae</taxon>
        <taxon>Amygdaleae</taxon>
        <taxon>Prunus</taxon>
    </lineage>
</organism>
<gene>
    <name evidence="1" type="ORF">L3X38_015387</name>
</gene>
<protein>
    <submittedName>
        <fullName evidence="1">Uncharacterized protein</fullName>
    </submittedName>
</protein>